<dbReference type="InterPro" id="IPR016991">
    <property type="entry name" value="UCP032178"/>
</dbReference>
<dbReference type="PANTHER" id="PTHR35791:SF1">
    <property type="entry name" value="UPF0754 MEMBRANE PROTEIN YHEB"/>
    <property type="match status" value="1"/>
</dbReference>
<evidence type="ECO:0000256" key="5">
    <source>
        <dbReference type="ARBA" id="ARBA00023136"/>
    </source>
</evidence>
<evidence type="ECO:0000256" key="3">
    <source>
        <dbReference type="ARBA" id="ARBA00022692"/>
    </source>
</evidence>
<sequence>MAGEQQLNLFTLIIFMVFIGAAIGAITNAIAIRMLFRPYESSYIGKWKVPFTPGLIPKRRGELARQIGKTVEEHLLTPESIERKLNEPNFRQEMITMLQREAKPMFAADQTVSELLEKVHFKEAERKAEQWIENWLDNKYNHMKSMYLDQTIRESVPKEWMDTIEAKLPDISQYILMKGSDYFSSLEGKWRVKKMTDDFLAEWGKLGSMLQMILGNTSLEDKIQPEIVKFLGNPGTKELLDTILMKEWEKVLDWKWEDVFKQFSDEKAVAEGKKFILRQLNLPSMFQRPVADFLQPFEEKIIQEVIPTLVERAGSLLAARIPAIMQKLRIGEIVREQVETFSLQRLEQIVLDIARRELKMITLLGGLLGGAIGLIQALIVGLL</sequence>
<comment type="subcellular location">
    <subcellularLocation>
        <location evidence="1">Cell membrane</location>
    </subcellularLocation>
</comment>
<dbReference type="Proteomes" id="UP001619911">
    <property type="component" value="Unassembled WGS sequence"/>
</dbReference>
<evidence type="ECO:0000313" key="8">
    <source>
        <dbReference type="Proteomes" id="UP001619911"/>
    </source>
</evidence>
<keyword evidence="5 6" id="KW-0472">Membrane</keyword>
<dbReference type="PIRSF" id="PIRSF032178">
    <property type="entry name" value="UCP032178"/>
    <property type="match status" value="1"/>
</dbReference>
<dbReference type="RefSeq" id="WP_404316738.1">
    <property type="nucleotide sequence ID" value="NZ_JAUIYO010000005.1"/>
</dbReference>
<name>A0ABW8IAY7_9BACI</name>
<keyword evidence="8" id="KW-1185">Reference proteome</keyword>
<dbReference type="InterPro" id="IPR007383">
    <property type="entry name" value="DUF445"/>
</dbReference>
<keyword evidence="3 6" id="KW-0812">Transmembrane</keyword>
<evidence type="ECO:0000256" key="4">
    <source>
        <dbReference type="ARBA" id="ARBA00022989"/>
    </source>
</evidence>
<accession>A0ABW8IAY7</accession>
<gene>
    <name evidence="7" type="ORF">QYG89_09340</name>
</gene>
<keyword evidence="4 6" id="KW-1133">Transmembrane helix</keyword>
<dbReference type="PANTHER" id="PTHR35791">
    <property type="entry name" value="UPF0754 MEMBRANE PROTEIN YHEB"/>
    <property type="match status" value="1"/>
</dbReference>
<protein>
    <submittedName>
        <fullName evidence="7">DUF445 family protein</fullName>
    </submittedName>
</protein>
<proteinExistence type="inferred from homology"/>
<comment type="similarity">
    <text evidence="2">Belongs to the UPF0754 family.</text>
</comment>
<dbReference type="Pfam" id="PF04286">
    <property type="entry name" value="DUF445"/>
    <property type="match status" value="1"/>
</dbReference>
<evidence type="ECO:0000256" key="6">
    <source>
        <dbReference type="SAM" id="Phobius"/>
    </source>
</evidence>
<comment type="caution">
    <text evidence="7">The sequence shown here is derived from an EMBL/GenBank/DDBJ whole genome shotgun (WGS) entry which is preliminary data.</text>
</comment>
<feature type="transmembrane region" description="Helical" evidence="6">
    <location>
        <begin position="361"/>
        <end position="382"/>
    </location>
</feature>
<organism evidence="7 8">
    <name type="scientific">Bacillus lumedeiriae</name>
    <dbReference type="NCBI Taxonomy" id="3058829"/>
    <lineage>
        <taxon>Bacteria</taxon>
        <taxon>Bacillati</taxon>
        <taxon>Bacillota</taxon>
        <taxon>Bacilli</taxon>
        <taxon>Bacillales</taxon>
        <taxon>Bacillaceae</taxon>
        <taxon>Bacillus</taxon>
    </lineage>
</organism>
<feature type="transmembrane region" description="Helical" evidence="6">
    <location>
        <begin position="12"/>
        <end position="36"/>
    </location>
</feature>
<evidence type="ECO:0000313" key="7">
    <source>
        <dbReference type="EMBL" id="MFK2825874.1"/>
    </source>
</evidence>
<evidence type="ECO:0000256" key="1">
    <source>
        <dbReference type="ARBA" id="ARBA00004236"/>
    </source>
</evidence>
<evidence type="ECO:0000256" key="2">
    <source>
        <dbReference type="ARBA" id="ARBA00008053"/>
    </source>
</evidence>
<dbReference type="EMBL" id="JAUIYO010000005">
    <property type="protein sequence ID" value="MFK2825874.1"/>
    <property type="molecule type" value="Genomic_DNA"/>
</dbReference>
<reference evidence="7 8" key="1">
    <citation type="submission" date="2023-07" db="EMBL/GenBank/DDBJ databases">
        <title>Bacillus lucianemedeirus sp. nov, a new species isolated from an immunobiological production facility.</title>
        <authorList>
            <person name="Costa L.V."/>
            <person name="Miranda R.V.S.L."/>
            <person name="Brandao M.L.L."/>
            <person name="Reis C.M.F."/>
            <person name="Frazao A.M."/>
            <person name="Cruz F.V."/>
            <person name="Baio P.V.P."/>
            <person name="Veras J.F.C."/>
            <person name="Ramos J.N."/>
            <person name="Vieira V."/>
        </authorList>
    </citation>
    <scope>NUCLEOTIDE SEQUENCE [LARGE SCALE GENOMIC DNA]</scope>
    <source>
        <strain evidence="7 8">B190/17</strain>
    </source>
</reference>